<name>A0A3M7SPJ6_BRAPC</name>
<reference evidence="1 2" key="1">
    <citation type="journal article" date="2018" name="Sci. Rep.">
        <title>Genomic signatures of local adaptation to the degree of environmental predictability in rotifers.</title>
        <authorList>
            <person name="Franch-Gras L."/>
            <person name="Hahn C."/>
            <person name="Garcia-Roger E.M."/>
            <person name="Carmona M.J."/>
            <person name="Serra M."/>
            <person name="Gomez A."/>
        </authorList>
    </citation>
    <scope>NUCLEOTIDE SEQUENCE [LARGE SCALE GENOMIC DNA]</scope>
    <source>
        <strain evidence="1">HYR1</strain>
    </source>
</reference>
<evidence type="ECO:0000313" key="2">
    <source>
        <dbReference type="Proteomes" id="UP000276133"/>
    </source>
</evidence>
<accession>A0A3M7SPJ6</accession>
<proteinExistence type="predicted"/>
<dbReference type="EMBL" id="REGN01001010">
    <property type="protein sequence ID" value="RNA37659.1"/>
    <property type="molecule type" value="Genomic_DNA"/>
</dbReference>
<gene>
    <name evidence="1" type="ORF">BpHYR1_027003</name>
</gene>
<keyword evidence="2" id="KW-1185">Reference proteome</keyword>
<protein>
    <submittedName>
        <fullName evidence="1">Uncharacterized protein</fullName>
    </submittedName>
</protein>
<evidence type="ECO:0000313" key="1">
    <source>
        <dbReference type="EMBL" id="RNA37659.1"/>
    </source>
</evidence>
<organism evidence="1 2">
    <name type="scientific">Brachionus plicatilis</name>
    <name type="common">Marine rotifer</name>
    <name type="synonym">Brachionus muelleri</name>
    <dbReference type="NCBI Taxonomy" id="10195"/>
    <lineage>
        <taxon>Eukaryota</taxon>
        <taxon>Metazoa</taxon>
        <taxon>Spiralia</taxon>
        <taxon>Gnathifera</taxon>
        <taxon>Rotifera</taxon>
        <taxon>Eurotatoria</taxon>
        <taxon>Monogononta</taxon>
        <taxon>Pseudotrocha</taxon>
        <taxon>Ploima</taxon>
        <taxon>Brachionidae</taxon>
        <taxon>Brachionus</taxon>
    </lineage>
</organism>
<dbReference type="Proteomes" id="UP000276133">
    <property type="component" value="Unassembled WGS sequence"/>
</dbReference>
<sequence length="82" mass="9581">MLSKQIPEHPNQLSKTTILVIDFSFSFNQLELYSKIIIISKNYMTCKLFVLTKIKENSFVQCIKQKLRTKKKSKSGKLKDNL</sequence>
<comment type="caution">
    <text evidence="1">The sequence shown here is derived from an EMBL/GenBank/DDBJ whole genome shotgun (WGS) entry which is preliminary data.</text>
</comment>
<dbReference type="AlphaFoldDB" id="A0A3M7SPJ6"/>